<feature type="region of interest" description="Disordered" evidence="2">
    <location>
        <begin position="79"/>
        <end position="100"/>
    </location>
</feature>
<dbReference type="SUPFAM" id="SSF54980">
    <property type="entry name" value="EF-G C-terminal domain-like"/>
    <property type="match status" value="1"/>
</dbReference>
<evidence type="ECO:0000256" key="1">
    <source>
        <dbReference type="ARBA" id="ARBA00007665"/>
    </source>
</evidence>
<dbReference type="InterPro" id="IPR035647">
    <property type="entry name" value="EFG_III/V"/>
</dbReference>
<dbReference type="GO" id="GO:0005737">
    <property type="term" value="C:cytoplasm"/>
    <property type="evidence" value="ECO:0007669"/>
    <property type="project" value="TreeGrafter"/>
</dbReference>
<dbReference type="Pfam" id="PF01205">
    <property type="entry name" value="Impact_N"/>
    <property type="match status" value="1"/>
</dbReference>
<comment type="similarity">
    <text evidence="1">Belongs to the IMPACT family.</text>
</comment>
<dbReference type="GO" id="GO:0006446">
    <property type="term" value="P:regulation of translational initiation"/>
    <property type="evidence" value="ECO:0007669"/>
    <property type="project" value="TreeGrafter"/>
</dbReference>
<evidence type="ECO:0000256" key="2">
    <source>
        <dbReference type="SAM" id="MobiDB-lite"/>
    </source>
</evidence>
<dbReference type="EMBL" id="VSZI01000001">
    <property type="protein sequence ID" value="TYR20279.1"/>
    <property type="molecule type" value="Genomic_DNA"/>
</dbReference>
<organism evidence="5 6">
    <name type="scientific">Corynebacterium urealyticum</name>
    <dbReference type="NCBI Taxonomy" id="43771"/>
    <lineage>
        <taxon>Bacteria</taxon>
        <taxon>Bacillati</taxon>
        <taxon>Actinomycetota</taxon>
        <taxon>Actinomycetes</taxon>
        <taxon>Mycobacteriales</taxon>
        <taxon>Corynebacteriaceae</taxon>
        <taxon>Corynebacterium</taxon>
    </lineage>
</organism>
<dbReference type="AlphaFoldDB" id="A0A5D4FYA6"/>
<evidence type="ECO:0000259" key="3">
    <source>
        <dbReference type="Pfam" id="PF01205"/>
    </source>
</evidence>
<reference evidence="5 6" key="1">
    <citation type="submission" date="2019-08" db="EMBL/GenBank/DDBJ databases">
        <title>Draft genome of C. urealyticum strain VH4248.</title>
        <authorList>
            <person name="Navas J."/>
        </authorList>
    </citation>
    <scope>NUCLEOTIDE SEQUENCE [LARGE SCALE GENOMIC DNA]</scope>
    <source>
        <strain evidence="5 6">VH4248</strain>
    </source>
</reference>
<protein>
    <submittedName>
        <fullName evidence="5">YigZ family protein</fullName>
    </submittedName>
</protein>
<sequence>MSKKKQTPESEGAEEFTRLAPYRRPTDNEWQAELEIKRSTFIGLVRQTPTEAEARVFIDEVRERYPDARHHCSAYLVHQDGAQPIERSSDDGEPAGTAGQPMLEVLRGSGALDVTAVVVRYFGGVLLGTGGLVRAYHDATKAALDKVTWVTRTQLELYRVELNHDEAGRVESDIRNAGYQILETDYAAQVGFLIAGDDALATHLASWTQGRVEPTRAGQRWVDLPTGS</sequence>
<feature type="region of interest" description="Disordered" evidence="2">
    <location>
        <begin position="1"/>
        <end position="24"/>
    </location>
</feature>
<name>A0A5D4FYA6_9CORY</name>
<proteinExistence type="inferred from homology"/>
<gene>
    <name evidence="5" type="ORF">FYJ87_04730</name>
</gene>
<dbReference type="Pfam" id="PF09186">
    <property type="entry name" value="DUF1949"/>
    <property type="match status" value="1"/>
</dbReference>
<dbReference type="PANTHER" id="PTHR16301:SF20">
    <property type="entry name" value="IMPACT FAMILY MEMBER YIGZ"/>
    <property type="match status" value="1"/>
</dbReference>
<comment type="caution">
    <text evidence="5">The sequence shown here is derived from an EMBL/GenBank/DDBJ whole genome shotgun (WGS) entry which is preliminary data.</text>
</comment>
<feature type="domain" description="Impact N-terminal" evidence="3">
    <location>
        <begin position="37"/>
        <end position="144"/>
    </location>
</feature>
<feature type="domain" description="UPF0029" evidence="4">
    <location>
        <begin position="160"/>
        <end position="211"/>
    </location>
</feature>
<dbReference type="InterPro" id="IPR023582">
    <property type="entry name" value="Impact"/>
</dbReference>
<dbReference type="InterPro" id="IPR001498">
    <property type="entry name" value="Impact_N"/>
</dbReference>
<evidence type="ECO:0000259" key="4">
    <source>
        <dbReference type="Pfam" id="PF09186"/>
    </source>
</evidence>
<dbReference type="PANTHER" id="PTHR16301">
    <property type="entry name" value="IMPACT-RELATED"/>
    <property type="match status" value="1"/>
</dbReference>
<evidence type="ECO:0000313" key="5">
    <source>
        <dbReference type="EMBL" id="TYR20279.1"/>
    </source>
</evidence>
<accession>A0A5D4FYA6</accession>
<dbReference type="SUPFAM" id="SSF54211">
    <property type="entry name" value="Ribosomal protein S5 domain 2-like"/>
    <property type="match status" value="1"/>
</dbReference>
<evidence type="ECO:0000313" key="6">
    <source>
        <dbReference type="Proteomes" id="UP000324726"/>
    </source>
</evidence>
<dbReference type="InterPro" id="IPR020568">
    <property type="entry name" value="Ribosomal_Su5_D2-typ_SF"/>
</dbReference>
<dbReference type="Gene3D" id="3.30.230.30">
    <property type="entry name" value="Impact, N-terminal domain"/>
    <property type="match status" value="1"/>
</dbReference>
<dbReference type="InterPro" id="IPR015269">
    <property type="entry name" value="UPF0029_Impact_C"/>
</dbReference>
<dbReference type="InterPro" id="IPR036956">
    <property type="entry name" value="Impact_N_sf"/>
</dbReference>
<dbReference type="RefSeq" id="WP_148812042.1">
    <property type="nucleotide sequence ID" value="NZ_VSZI01000001.1"/>
</dbReference>
<dbReference type="Proteomes" id="UP000324726">
    <property type="component" value="Unassembled WGS sequence"/>
</dbReference>